<proteinExistence type="predicted"/>
<evidence type="ECO:0000256" key="1">
    <source>
        <dbReference type="SAM" id="SignalP"/>
    </source>
</evidence>
<sequence>MEMVQFQRLLFSFLIFVRLSLEQSAELEDLQLDLKRQCANIRSWSKRCFLVASINELCVEECLDCEAANVKNENMLELFGTRQKLGNGFGIGNDRTLGDGGKVFEPEVGEEELAVQFPSERQGMN</sequence>
<feature type="signal peptide" evidence="1">
    <location>
        <begin position="1"/>
        <end position="22"/>
    </location>
</feature>
<keyword evidence="2" id="KW-1185">Reference proteome</keyword>
<name>A0A914H2F7_GLORO</name>
<reference evidence="3" key="1">
    <citation type="submission" date="2022-11" db="UniProtKB">
        <authorList>
            <consortium name="WormBaseParasite"/>
        </authorList>
    </citation>
    <scope>IDENTIFICATION</scope>
</reference>
<evidence type="ECO:0000313" key="3">
    <source>
        <dbReference type="WBParaSite" id="Gr19_v10_g13256.t1"/>
    </source>
</evidence>
<organism evidence="2 3">
    <name type="scientific">Globodera rostochiensis</name>
    <name type="common">Golden nematode worm</name>
    <name type="synonym">Heterodera rostochiensis</name>
    <dbReference type="NCBI Taxonomy" id="31243"/>
    <lineage>
        <taxon>Eukaryota</taxon>
        <taxon>Metazoa</taxon>
        <taxon>Ecdysozoa</taxon>
        <taxon>Nematoda</taxon>
        <taxon>Chromadorea</taxon>
        <taxon>Rhabditida</taxon>
        <taxon>Tylenchina</taxon>
        <taxon>Tylenchomorpha</taxon>
        <taxon>Tylenchoidea</taxon>
        <taxon>Heteroderidae</taxon>
        <taxon>Heteroderinae</taxon>
        <taxon>Globodera</taxon>
    </lineage>
</organism>
<keyword evidence="1" id="KW-0732">Signal</keyword>
<dbReference type="AlphaFoldDB" id="A0A914H2F7"/>
<evidence type="ECO:0000313" key="2">
    <source>
        <dbReference type="Proteomes" id="UP000887572"/>
    </source>
</evidence>
<dbReference type="WBParaSite" id="Gr19_v10_g13256.t1">
    <property type="protein sequence ID" value="Gr19_v10_g13256.t1"/>
    <property type="gene ID" value="Gr19_v10_g13256"/>
</dbReference>
<dbReference type="Proteomes" id="UP000887572">
    <property type="component" value="Unplaced"/>
</dbReference>
<protein>
    <submittedName>
        <fullName evidence="3">Uncharacterized protein</fullName>
    </submittedName>
</protein>
<accession>A0A914H2F7</accession>
<feature type="chain" id="PRO_5038123162" evidence="1">
    <location>
        <begin position="23"/>
        <end position="125"/>
    </location>
</feature>